<dbReference type="KEGG" id="ttf:THTE_0461"/>
<reference evidence="2 3" key="1">
    <citation type="journal article" name="Front. Microbiol.">
        <title>Sugar Metabolism of the First Thermophilic Planctomycete Thermogutta terrifontis: Comparative Genomic and Transcriptomic Approaches.</title>
        <authorList>
            <person name="Elcheninov A.G."/>
            <person name="Menzel P."/>
            <person name="Gudbergsdottir S.R."/>
            <person name="Slesarev A.I."/>
            <person name="Kadnikov V.V."/>
            <person name="Krogh A."/>
            <person name="Bonch-Osmolovskaya E.A."/>
            <person name="Peng X."/>
            <person name="Kublanov I.V."/>
        </authorList>
    </citation>
    <scope>NUCLEOTIDE SEQUENCE [LARGE SCALE GENOMIC DNA]</scope>
    <source>
        <strain evidence="2 3">R1</strain>
    </source>
</reference>
<feature type="region of interest" description="Disordered" evidence="1">
    <location>
        <begin position="1"/>
        <end position="25"/>
    </location>
</feature>
<evidence type="ECO:0000313" key="2">
    <source>
        <dbReference type="EMBL" id="ASV73063.1"/>
    </source>
</evidence>
<dbReference type="Proteomes" id="UP000215086">
    <property type="component" value="Chromosome"/>
</dbReference>
<sequence>MGSPRSPGPAVTADEKRISPEPQEGDYLFIGRKYRGKTR</sequence>
<keyword evidence="3" id="KW-1185">Reference proteome</keyword>
<accession>A0A286RAT5</accession>
<evidence type="ECO:0000313" key="3">
    <source>
        <dbReference type="Proteomes" id="UP000215086"/>
    </source>
</evidence>
<name>A0A286RAT5_9BACT</name>
<protein>
    <submittedName>
        <fullName evidence="2">Uncharacterized protein</fullName>
    </submittedName>
</protein>
<organism evidence="2 3">
    <name type="scientific">Thermogutta terrifontis</name>
    <dbReference type="NCBI Taxonomy" id="1331910"/>
    <lineage>
        <taxon>Bacteria</taxon>
        <taxon>Pseudomonadati</taxon>
        <taxon>Planctomycetota</taxon>
        <taxon>Planctomycetia</taxon>
        <taxon>Pirellulales</taxon>
        <taxon>Thermoguttaceae</taxon>
        <taxon>Thermogutta</taxon>
    </lineage>
</organism>
<proteinExistence type="predicted"/>
<dbReference type="EMBL" id="CP018477">
    <property type="protein sequence ID" value="ASV73063.1"/>
    <property type="molecule type" value="Genomic_DNA"/>
</dbReference>
<evidence type="ECO:0000256" key="1">
    <source>
        <dbReference type="SAM" id="MobiDB-lite"/>
    </source>
</evidence>
<dbReference type="AlphaFoldDB" id="A0A286RAT5"/>
<gene>
    <name evidence="2" type="ORF">THTE_0461</name>
</gene>